<dbReference type="EMBL" id="AWFF01000033">
    <property type="protein sequence ID" value="KCZ54855.1"/>
    <property type="molecule type" value="Genomic_DNA"/>
</dbReference>
<feature type="domain" description="Lipid/polyisoprenoid-binding YceI-like" evidence="2">
    <location>
        <begin position="47"/>
        <end position="211"/>
    </location>
</feature>
<dbReference type="STRING" id="1280946.HY29_13090"/>
<evidence type="ECO:0000256" key="1">
    <source>
        <dbReference type="SAM" id="SignalP"/>
    </source>
</evidence>
<keyword evidence="1" id="KW-0732">Signal</keyword>
<dbReference type="PATRIC" id="fig|1280946.3.peg.1628"/>
<dbReference type="AlphaFoldDB" id="A0A062UFG2"/>
<dbReference type="InterPro" id="IPR036761">
    <property type="entry name" value="TTHA0802/YceI-like_sf"/>
</dbReference>
<keyword evidence="4" id="KW-1185">Reference proteome</keyword>
<dbReference type="eggNOG" id="COG2353">
    <property type="taxonomic scope" value="Bacteria"/>
</dbReference>
<gene>
    <name evidence="3" type="ORF">HY29_13090</name>
</gene>
<proteinExistence type="predicted"/>
<name>A0A062UFG2_9PROT</name>
<comment type="caution">
    <text evidence="3">The sequence shown here is derived from an EMBL/GenBank/DDBJ whole genome shotgun (WGS) entry which is preliminary data.</text>
</comment>
<evidence type="ECO:0000313" key="4">
    <source>
        <dbReference type="Proteomes" id="UP000027037"/>
    </source>
</evidence>
<dbReference type="InterPro" id="IPR007372">
    <property type="entry name" value="Lipid/polyisoprenoid-bd_YceI"/>
</dbReference>
<feature type="chain" id="PRO_5001615108" description="Lipid/polyisoprenoid-binding YceI-like domain-containing protein" evidence="1">
    <location>
        <begin position="29"/>
        <end position="217"/>
    </location>
</feature>
<protein>
    <recommendedName>
        <fullName evidence="2">Lipid/polyisoprenoid-binding YceI-like domain-containing protein</fullName>
    </recommendedName>
</protein>
<dbReference type="SMART" id="SM00867">
    <property type="entry name" value="YceI"/>
    <property type="match status" value="1"/>
</dbReference>
<accession>A0A062UFG2</accession>
<organism evidence="3 4">
    <name type="scientific">Hyphomonas beringensis</name>
    <dbReference type="NCBI Taxonomy" id="1280946"/>
    <lineage>
        <taxon>Bacteria</taxon>
        <taxon>Pseudomonadati</taxon>
        <taxon>Pseudomonadota</taxon>
        <taxon>Alphaproteobacteria</taxon>
        <taxon>Hyphomonadales</taxon>
        <taxon>Hyphomonadaceae</taxon>
        <taxon>Hyphomonas</taxon>
    </lineage>
</organism>
<evidence type="ECO:0000259" key="2">
    <source>
        <dbReference type="SMART" id="SM00867"/>
    </source>
</evidence>
<sequence>MKMTARRLTRLGLATASLWALTACTSVVAPFLKPDVETETIQMKGGNWQLDPAHASLLFKINHLDFSTYVGRFDRFDVTLKGDPKHPEDAMLEAIVDMTSLDVANEDFAQTLMGPDWFDATHYPQARFQSTRIIRTGETTADVEGVLTLHGRSAPITLSVKFNGSAYDRLRGADVAGFSIRGDIDRTEFGISKFSGLLADTVHLEIETELLRKPDVS</sequence>
<reference evidence="3 4" key="1">
    <citation type="journal article" date="2014" name="Antonie Van Leeuwenhoek">
        <title>Hyphomonas beringensis sp. nov. and Hyphomonas chukchiensis sp. nov., isolated from surface seawater of the Bering Sea and Chukchi Sea.</title>
        <authorList>
            <person name="Li C."/>
            <person name="Lai Q."/>
            <person name="Li G."/>
            <person name="Dong C."/>
            <person name="Wang J."/>
            <person name="Liao Y."/>
            <person name="Shao Z."/>
        </authorList>
    </citation>
    <scope>NUCLEOTIDE SEQUENCE [LARGE SCALE GENOMIC DNA]</scope>
    <source>
        <strain evidence="3 4">25B14_1</strain>
    </source>
</reference>
<feature type="signal peptide" evidence="1">
    <location>
        <begin position="1"/>
        <end position="28"/>
    </location>
</feature>
<evidence type="ECO:0000313" key="3">
    <source>
        <dbReference type="EMBL" id="KCZ54855.1"/>
    </source>
</evidence>
<dbReference type="PANTHER" id="PTHR34406:SF1">
    <property type="entry name" value="PROTEIN YCEI"/>
    <property type="match status" value="1"/>
</dbReference>
<dbReference type="Pfam" id="PF04264">
    <property type="entry name" value="YceI"/>
    <property type="match status" value="1"/>
</dbReference>
<dbReference type="PROSITE" id="PS51257">
    <property type="entry name" value="PROKAR_LIPOPROTEIN"/>
    <property type="match status" value="1"/>
</dbReference>
<dbReference type="SUPFAM" id="SSF101874">
    <property type="entry name" value="YceI-like"/>
    <property type="match status" value="1"/>
</dbReference>
<dbReference type="Proteomes" id="UP000027037">
    <property type="component" value="Unassembled WGS sequence"/>
</dbReference>
<dbReference type="PANTHER" id="PTHR34406">
    <property type="entry name" value="PROTEIN YCEI"/>
    <property type="match status" value="1"/>
</dbReference>
<dbReference type="Gene3D" id="2.40.128.110">
    <property type="entry name" value="Lipid/polyisoprenoid-binding, YceI-like"/>
    <property type="match status" value="1"/>
</dbReference>